<feature type="compositionally biased region" description="Gly residues" evidence="1">
    <location>
        <begin position="94"/>
        <end position="109"/>
    </location>
</feature>
<reference evidence="2" key="1">
    <citation type="submission" date="2020-07" db="EMBL/GenBank/DDBJ databases">
        <title>The High-quality genome of the commercially important snow crab, Chionoecetes opilio.</title>
        <authorList>
            <person name="Jeong J.-H."/>
            <person name="Ryu S."/>
        </authorList>
    </citation>
    <scope>NUCLEOTIDE SEQUENCE</scope>
    <source>
        <strain evidence="2">MADBK_172401_WGS</strain>
        <tissue evidence="2">Digestive gland</tissue>
    </source>
</reference>
<keyword evidence="3" id="KW-1185">Reference proteome</keyword>
<evidence type="ECO:0000256" key="1">
    <source>
        <dbReference type="SAM" id="MobiDB-lite"/>
    </source>
</evidence>
<organism evidence="2 3">
    <name type="scientific">Chionoecetes opilio</name>
    <name type="common">Atlantic snow crab</name>
    <name type="synonym">Cancer opilio</name>
    <dbReference type="NCBI Taxonomy" id="41210"/>
    <lineage>
        <taxon>Eukaryota</taxon>
        <taxon>Metazoa</taxon>
        <taxon>Ecdysozoa</taxon>
        <taxon>Arthropoda</taxon>
        <taxon>Crustacea</taxon>
        <taxon>Multicrustacea</taxon>
        <taxon>Malacostraca</taxon>
        <taxon>Eumalacostraca</taxon>
        <taxon>Eucarida</taxon>
        <taxon>Decapoda</taxon>
        <taxon>Pleocyemata</taxon>
        <taxon>Brachyura</taxon>
        <taxon>Eubrachyura</taxon>
        <taxon>Majoidea</taxon>
        <taxon>Majidae</taxon>
        <taxon>Chionoecetes</taxon>
    </lineage>
</organism>
<sequence length="168" mass="17224">MSEHGGMSPGPPFPPPSPCPPGPFFSSPTTVLANKEVFSPHVRFPLGRVPPTARPPVLSQTGFPGGAFGEEKFGRRSPPRPGENGPMVSQASRGGWGGAGRLVGGGGGPRRPPPGLFPHRAEGGFLGLRMPHHFPKPLGLPGPPEGPAEGRVTNPAKAAGLVGLGCRF</sequence>
<evidence type="ECO:0000313" key="3">
    <source>
        <dbReference type="Proteomes" id="UP000770661"/>
    </source>
</evidence>
<evidence type="ECO:0000313" key="2">
    <source>
        <dbReference type="EMBL" id="KAG0720153.1"/>
    </source>
</evidence>
<accession>A0A8J5CFC7</accession>
<proteinExistence type="predicted"/>
<comment type="caution">
    <text evidence="2">The sequence shown here is derived from an EMBL/GenBank/DDBJ whole genome shotgun (WGS) entry which is preliminary data.</text>
</comment>
<dbReference type="EMBL" id="JACEEZ010013319">
    <property type="protein sequence ID" value="KAG0720153.1"/>
    <property type="molecule type" value="Genomic_DNA"/>
</dbReference>
<gene>
    <name evidence="2" type="ORF">GWK47_049025</name>
</gene>
<feature type="region of interest" description="Disordered" evidence="1">
    <location>
        <begin position="1"/>
        <end position="29"/>
    </location>
</feature>
<name>A0A8J5CFC7_CHIOP</name>
<feature type="region of interest" description="Disordered" evidence="1">
    <location>
        <begin position="49"/>
        <end position="153"/>
    </location>
</feature>
<feature type="compositionally biased region" description="Pro residues" evidence="1">
    <location>
        <begin position="9"/>
        <end position="23"/>
    </location>
</feature>
<dbReference type="AlphaFoldDB" id="A0A8J5CFC7"/>
<dbReference type="Proteomes" id="UP000770661">
    <property type="component" value="Unassembled WGS sequence"/>
</dbReference>
<protein>
    <submittedName>
        <fullName evidence="2">Uncharacterized protein</fullName>
    </submittedName>
</protein>